<feature type="region of interest" description="Disordered" evidence="1">
    <location>
        <begin position="816"/>
        <end position="836"/>
    </location>
</feature>
<organism evidence="3 4">
    <name type="scientific">Segatella copri</name>
    <dbReference type="NCBI Taxonomy" id="165179"/>
    <lineage>
        <taxon>Bacteria</taxon>
        <taxon>Pseudomonadati</taxon>
        <taxon>Bacteroidota</taxon>
        <taxon>Bacteroidia</taxon>
        <taxon>Bacteroidales</taxon>
        <taxon>Prevotellaceae</taxon>
        <taxon>Segatella</taxon>
    </lineage>
</organism>
<accession>A0AA90VIX4</accession>
<feature type="signal peptide" evidence="2">
    <location>
        <begin position="1"/>
        <end position="21"/>
    </location>
</feature>
<dbReference type="PROSITE" id="PS51257">
    <property type="entry name" value="PROKAR_LIPOPROTEIN"/>
    <property type="match status" value="1"/>
</dbReference>
<protein>
    <submittedName>
        <fullName evidence="3">Uncharacterized protein</fullName>
    </submittedName>
</protein>
<comment type="caution">
    <text evidence="3">The sequence shown here is derived from an EMBL/GenBank/DDBJ whole genome shotgun (WGS) entry which is preliminary data.</text>
</comment>
<dbReference type="EMBL" id="VZAP01000028">
    <property type="protein sequence ID" value="MQO91448.1"/>
    <property type="molecule type" value="Genomic_DNA"/>
</dbReference>
<feature type="chain" id="PRO_5041720570" evidence="2">
    <location>
        <begin position="22"/>
        <end position="836"/>
    </location>
</feature>
<sequence length="836" mass="94404">MRKYILLLFNIAILLMTTGCSDCGFGPDGPTHSVTVYIPYSNVTREGSDTPDADAVDIQGNEGVITDLWFFAYPIGKGEAVVRRIDIDQLSSDNNYRVFYCDLKQGEYKIYLTANIPGISIYTTEEQLKAKTLDFSNGNLPVQGKLPLLYEYKNNEDNNKLEVSPNTSATITANMIFVCSKVKFSLRFNNKTFSQNSFGSNRLKITSITVKDIVNTGGLFDGKGNNGTQEQTLTVKNEVDFNKDEWSYTDILYLPENYNNKKNTYLEIKGTELTSKGDETTITHTYILPLGGVAGNKSGGDLERGTFYDMIASVTGKGKMDMKIKMSVFEWTLQDVYADFSQTWLWVSRTGKHDDSNFDHDKKTGQQILVTSQYNDSIGYKTNAKDIQVECVDKIGVKPLVLATVKSGQINFTVNPAIQMNEYEGQTKGTAVVAIRANNLVKYIDVQYNVTPFLNVTPLEVEINTEEGKQSTYAVSFETNLGGITIDKTSLTSANKDDNVTITYTGTSKGKIMLQSDGKATNTWTSSFTVSPSSSGYDDLKKPVKVTVIPRLNNYRIHFIALNDSRDGANNEHNNTGKPTDNKWPNYNIYLYTQYGMTDKKDGNGIPQSVWYFFDKKEGQDKPSWPGVEMKVDLENEGWKLFELSTQQKGWCSITGAKSKYPKPGETLIMFNSGNDAQRYPYEMEPGVQLFDFKNREGWFVYDPTSNLHEFFESKPDIHLVTFKMYYQGDIIDNWYINTGSTSLYGKQGNEDNVGFSTQVDPDGYAGWKLTSLSFWCVKGREYKYVIVKKENGQEYGILFGGKRFKDNTGYYKDGRWYEGTPPTTTNTKQKRRTRR</sequence>
<evidence type="ECO:0000313" key="3">
    <source>
        <dbReference type="EMBL" id="MQO91448.1"/>
    </source>
</evidence>
<keyword evidence="2" id="KW-0732">Signal</keyword>
<dbReference type="RefSeq" id="WP_153137191.1">
    <property type="nucleotide sequence ID" value="NZ_VZAP01000028.1"/>
</dbReference>
<gene>
    <name evidence="3" type="ORF">F7D31_01940</name>
</gene>
<evidence type="ECO:0000313" key="4">
    <source>
        <dbReference type="Proteomes" id="UP000421283"/>
    </source>
</evidence>
<evidence type="ECO:0000256" key="1">
    <source>
        <dbReference type="SAM" id="MobiDB-lite"/>
    </source>
</evidence>
<evidence type="ECO:0000256" key="2">
    <source>
        <dbReference type="SAM" id="SignalP"/>
    </source>
</evidence>
<proteinExistence type="predicted"/>
<reference evidence="4" key="1">
    <citation type="submission" date="2019-09" db="EMBL/GenBank/DDBJ databases">
        <title>Distinct polysaccharide growth profiles of human intestinal Prevotella copri isolates.</title>
        <authorList>
            <person name="Fehlner-Peach H."/>
            <person name="Magnabosco C."/>
            <person name="Raghavan V."/>
            <person name="Scher J.U."/>
            <person name="Tett A."/>
            <person name="Cox L.M."/>
            <person name="Gottsegen C."/>
            <person name="Watters A."/>
            <person name="Wiltshire- Gordon J.D."/>
            <person name="Segata N."/>
            <person name="Bonneau R."/>
            <person name="Littman D.R."/>
        </authorList>
    </citation>
    <scope>NUCLEOTIDE SEQUENCE [LARGE SCALE GENOMIC DNA]</scope>
    <source>
        <strain evidence="4">iAU3127</strain>
    </source>
</reference>
<dbReference type="Proteomes" id="UP000421283">
    <property type="component" value="Unassembled WGS sequence"/>
</dbReference>
<dbReference type="AlphaFoldDB" id="A0AA90VIX4"/>
<name>A0AA90VIX4_9BACT</name>